<name>A0A5U3E9X1_SALET</name>
<organism evidence="2">
    <name type="scientific">Salmonella enterica I</name>
    <dbReference type="NCBI Taxonomy" id="59201"/>
    <lineage>
        <taxon>Bacteria</taxon>
        <taxon>Pseudomonadati</taxon>
        <taxon>Pseudomonadota</taxon>
        <taxon>Gammaproteobacteria</taxon>
        <taxon>Enterobacterales</taxon>
        <taxon>Enterobacteriaceae</taxon>
        <taxon>Salmonella</taxon>
    </lineage>
</organism>
<evidence type="ECO:0000256" key="1">
    <source>
        <dbReference type="SAM" id="SignalP"/>
    </source>
</evidence>
<sequence length="157" mass="17855">MKTLKVFLVGMAFLVVSTNSMASGQNTTEIISCSLPGKLSRKVSLSINNETKVINYTFKKEGKVELAVLFNEGNRLRRLTDSKLGVTYYGFKRGEYSYVIDIINGTEREEYKISFDVKKNNKVIQSQDCLPNSFRSDNITSEYITDIPYVDDDFTFP</sequence>
<dbReference type="AlphaFoldDB" id="A0A5U3E9X1"/>
<protein>
    <submittedName>
        <fullName evidence="2">Uncharacterized protein</fullName>
    </submittedName>
</protein>
<keyword evidence="1" id="KW-0732">Signal</keyword>
<comment type="caution">
    <text evidence="2">The sequence shown here is derived from an EMBL/GenBank/DDBJ whole genome shotgun (WGS) entry which is preliminary data.</text>
</comment>
<feature type="chain" id="PRO_5026024091" evidence="1">
    <location>
        <begin position="23"/>
        <end position="157"/>
    </location>
</feature>
<accession>A0A5U3E9X1</accession>
<evidence type="ECO:0000313" key="2">
    <source>
        <dbReference type="EMBL" id="EBP3988096.1"/>
    </source>
</evidence>
<dbReference type="EMBL" id="AAGLPU010000065">
    <property type="protein sequence ID" value="EBP3988096.1"/>
    <property type="molecule type" value="Genomic_DNA"/>
</dbReference>
<gene>
    <name evidence="2" type="ORF">S308_22410</name>
</gene>
<proteinExistence type="predicted"/>
<feature type="signal peptide" evidence="1">
    <location>
        <begin position="1"/>
        <end position="22"/>
    </location>
</feature>
<reference evidence="2" key="1">
    <citation type="submission" date="2018-07" db="EMBL/GenBank/DDBJ databases">
        <authorList>
            <consortium name="GenomeTrakr network: Whole genome sequencing for foodborne pathogen traceback"/>
        </authorList>
    </citation>
    <scope>NUCLEOTIDE SEQUENCE</scope>
    <source>
        <strain evidence="2">CFSAN002857</strain>
    </source>
</reference>